<name>A0A078AK75_STYLE</name>
<sequence length="62" mass="7463">MIRGQIMLISFLFQQTKNCMCLFFQQGVENNILCKSKIGYQMKYMIWYLHMMGKLLFLEVTD</sequence>
<accession>A0A078AK75</accession>
<evidence type="ECO:0000313" key="2">
    <source>
        <dbReference type="Proteomes" id="UP000039865"/>
    </source>
</evidence>
<reference evidence="1 2" key="1">
    <citation type="submission" date="2014-06" db="EMBL/GenBank/DDBJ databases">
        <authorList>
            <person name="Swart Estienne"/>
        </authorList>
    </citation>
    <scope>NUCLEOTIDE SEQUENCE [LARGE SCALE GENOMIC DNA]</scope>
    <source>
        <strain evidence="1 2">130c</strain>
    </source>
</reference>
<keyword evidence="2" id="KW-1185">Reference proteome</keyword>
<gene>
    <name evidence="1" type="primary">Contig1.g1</name>
    <name evidence="1" type="ORF">STYLEM_11326</name>
</gene>
<organism evidence="1 2">
    <name type="scientific">Stylonychia lemnae</name>
    <name type="common">Ciliate</name>
    <dbReference type="NCBI Taxonomy" id="5949"/>
    <lineage>
        <taxon>Eukaryota</taxon>
        <taxon>Sar</taxon>
        <taxon>Alveolata</taxon>
        <taxon>Ciliophora</taxon>
        <taxon>Intramacronucleata</taxon>
        <taxon>Spirotrichea</taxon>
        <taxon>Stichotrichia</taxon>
        <taxon>Sporadotrichida</taxon>
        <taxon>Oxytrichidae</taxon>
        <taxon>Stylonychinae</taxon>
        <taxon>Stylonychia</taxon>
    </lineage>
</organism>
<dbReference type="InParanoid" id="A0A078AK75"/>
<protein>
    <submittedName>
        <fullName evidence="1">Uncharacterized protein</fullName>
    </submittedName>
</protein>
<evidence type="ECO:0000313" key="1">
    <source>
        <dbReference type="EMBL" id="CDW82296.1"/>
    </source>
</evidence>
<dbReference type="EMBL" id="CCKQ01010780">
    <property type="protein sequence ID" value="CDW82296.1"/>
    <property type="molecule type" value="Genomic_DNA"/>
</dbReference>
<proteinExistence type="predicted"/>
<dbReference type="AlphaFoldDB" id="A0A078AK75"/>
<dbReference type="Proteomes" id="UP000039865">
    <property type="component" value="Unassembled WGS sequence"/>
</dbReference>